<sequence>MLENNLMTNQSMKKDFAIALVLVLTGMILFTAWLGYGLIGNQRPSQNLSLLNVGETAPPLNAEGWVNGNPHQDQFLDGKVIVVDAWATWCGPCRRAAPHMVELYKKFKDDNVAFIGLTSDSEEQLPEIKEWLSATGITWPNGYGAYDSLNAFKAEFIPQVWVIGMDGKIVWNEDSRSAESLEEGIQRALNQIK</sequence>
<gene>
    <name evidence="7" type="ORF">DIT97_08765</name>
</gene>
<reference evidence="7 8" key="1">
    <citation type="journal article" date="2018" name="Nat. Biotechnol.">
        <title>A standardized bacterial taxonomy based on genome phylogeny substantially revises the tree of life.</title>
        <authorList>
            <person name="Parks D.H."/>
            <person name="Chuvochina M."/>
            <person name="Waite D.W."/>
            <person name="Rinke C."/>
            <person name="Skarshewski A."/>
            <person name="Chaumeil P.A."/>
            <person name="Hugenholtz P."/>
        </authorList>
    </citation>
    <scope>NUCLEOTIDE SEQUENCE [LARGE SCALE GENOMIC DNA]</scope>
    <source>
        <strain evidence="7">UBA9375</strain>
    </source>
</reference>
<dbReference type="PANTHER" id="PTHR42852:SF6">
    <property type="entry name" value="THIOL:DISULFIDE INTERCHANGE PROTEIN DSBE"/>
    <property type="match status" value="1"/>
</dbReference>
<evidence type="ECO:0000256" key="1">
    <source>
        <dbReference type="ARBA" id="ARBA00004196"/>
    </source>
</evidence>
<feature type="transmembrane region" description="Helical" evidence="5">
    <location>
        <begin position="16"/>
        <end position="39"/>
    </location>
</feature>
<dbReference type="InterPro" id="IPR013766">
    <property type="entry name" value="Thioredoxin_domain"/>
</dbReference>
<evidence type="ECO:0000313" key="8">
    <source>
        <dbReference type="Proteomes" id="UP000263642"/>
    </source>
</evidence>
<dbReference type="InterPro" id="IPR036249">
    <property type="entry name" value="Thioredoxin-like_sf"/>
</dbReference>
<dbReference type="Pfam" id="PF08534">
    <property type="entry name" value="Redoxin"/>
    <property type="match status" value="1"/>
</dbReference>
<dbReference type="InterPro" id="IPR013740">
    <property type="entry name" value="Redoxin"/>
</dbReference>
<keyword evidence="2" id="KW-0201">Cytochrome c-type biogenesis</keyword>
<protein>
    <submittedName>
        <fullName evidence="7">TlpA family protein disulfide reductase</fullName>
    </submittedName>
</protein>
<dbReference type="CDD" id="cd02966">
    <property type="entry name" value="TlpA_like_family"/>
    <property type="match status" value="1"/>
</dbReference>
<dbReference type="GO" id="GO:0016491">
    <property type="term" value="F:oxidoreductase activity"/>
    <property type="evidence" value="ECO:0007669"/>
    <property type="project" value="InterPro"/>
</dbReference>
<evidence type="ECO:0000256" key="4">
    <source>
        <dbReference type="ARBA" id="ARBA00023284"/>
    </source>
</evidence>
<evidence type="ECO:0000313" key="7">
    <source>
        <dbReference type="EMBL" id="HCO23133.1"/>
    </source>
</evidence>
<accession>A0A3D3R2U3</accession>
<dbReference type="AlphaFoldDB" id="A0A3D3R2U3"/>
<organism evidence="7 8">
    <name type="scientific">Gimesia maris</name>
    <dbReference type="NCBI Taxonomy" id="122"/>
    <lineage>
        <taxon>Bacteria</taxon>
        <taxon>Pseudomonadati</taxon>
        <taxon>Planctomycetota</taxon>
        <taxon>Planctomycetia</taxon>
        <taxon>Planctomycetales</taxon>
        <taxon>Planctomycetaceae</taxon>
        <taxon>Gimesia</taxon>
    </lineage>
</organism>
<dbReference type="PROSITE" id="PS51352">
    <property type="entry name" value="THIOREDOXIN_2"/>
    <property type="match status" value="1"/>
</dbReference>
<dbReference type="InterPro" id="IPR050553">
    <property type="entry name" value="Thioredoxin_ResA/DsbE_sf"/>
</dbReference>
<keyword evidence="5" id="KW-0472">Membrane</keyword>
<evidence type="ECO:0000256" key="2">
    <source>
        <dbReference type="ARBA" id="ARBA00022748"/>
    </source>
</evidence>
<dbReference type="GO" id="GO:0017004">
    <property type="term" value="P:cytochrome complex assembly"/>
    <property type="evidence" value="ECO:0007669"/>
    <property type="project" value="UniProtKB-KW"/>
</dbReference>
<dbReference type="GO" id="GO:0030313">
    <property type="term" value="C:cell envelope"/>
    <property type="evidence" value="ECO:0007669"/>
    <property type="project" value="UniProtKB-SubCell"/>
</dbReference>
<dbReference type="PANTHER" id="PTHR42852">
    <property type="entry name" value="THIOL:DISULFIDE INTERCHANGE PROTEIN DSBE"/>
    <property type="match status" value="1"/>
</dbReference>
<keyword evidence="5" id="KW-0812">Transmembrane</keyword>
<dbReference type="SUPFAM" id="SSF52833">
    <property type="entry name" value="Thioredoxin-like"/>
    <property type="match status" value="1"/>
</dbReference>
<evidence type="ECO:0000256" key="3">
    <source>
        <dbReference type="ARBA" id="ARBA00023157"/>
    </source>
</evidence>
<dbReference type="EMBL" id="DQAY01000053">
    <property type="protein sequence ID" value="HCO23133.1"/>
    <property type="molecule type" value="Genomic_DNA"/>
</dbReference>
<proteinExistence type="predicted"/>
<dbReference type="Proteomes" id="UP000263642">
    <property type="component" value="Unassembled WGS sequence"/>
</dbReference>
<keyword evidence="4" id="KW-0676">Redox-active center</keyword>
<feature type="domain" description="Thioredoxin" evidence="6">
    <location>
        <begin position="51"/>
        <end position="190"/>
    </location>
</feature>
<dbReference type="Gene3D" id="3.40.30.10">
    <property type="entry name" value="Glutaredoxin"/>
    <property type="match status" value="1"/>
</dbReference>
<keyword evidence="5" id="KW-1133">Transmembrane helix</keyword>
<comment type="caution">
    <text evidence="7">The sequence shown here is derived from an EMBL/GenBank/DDBJ whole genome shotgun (WGS) entry which is preliminary data.</text>
</comment>
<keyword evidence="3" id="KW-1015">Disulfide bond</keyword>
<comment type="subcellular location">
    <subcellularLocation>
        <location evidence="1">Cell envelope</location>
    </subcellularLocation>
</comment>
<evidence type="ECO:0000256" key="5">
    <source>
        <dbReference type="SAM" id="Phobius"/>
    </source>
</evidence>
<name>A0A3D3R2U3_9PLAN</name>
<evidence type="ECO:0000259" key="6">
    <source>
        <dbReference type="PROSITE" id="PS51352"/>
    </source>
</evidence>